<proteinExistence type="predicted"/>
<comment type="caution">
    <text evidence="2">The sequence shown here is derived from an EMBL/GenBank/DDBJ whole genome shotgun (WGS) entry which is preliminary data.</text>
</comment>
<dbReference type="Proteomes" id="UP000054937">
    <property type="component" value="Unassembled WGS sequence"/>
</dbReference>
<protein>
    <submittedName>
        <fullName evidence="2">Uncharacterized protein</fullName>
    </submittedName>
</protein>
<evidence type="ECO:0000256" key="1">
    <source>
        <dbReference type="SAM" id="MobiDB-lite"/>
    </source>
</evidence>
<name>A0A0V0QTD4_PSEPJ</name>
<evidence type="ECO:0000313" key="2">
    <source>
        <dbReference type="EMBL" id="KRX05421.1"/>
    </source>
</evidence>
<feature type="region of interest" description="Disordered" evidence="1">
    <location>
        <begin position="835"/>
        <end position="857"/>
    </location>
</feature>
<sequence>MLNYQINEIKNEYIPKKFAIHPSNQYLIDYLIQEKRLMALHMKSDNTDKILKQIKNITDSIRKYPLPLLTSVQIKSLQYVDEVWEFLLAKLIEDRYQNYLKSEALQQFNENLSSAQKAIKGNESLESKQFEQIEIINNKNQNKKDIKNNQILQQEKQEQISHEQLFEQNLSQKRKCPIQDISQQWEKFKSKKQVIIDALKLKKQKSKDKNKNRDYKNNDIQEQSTFDENKVKKKKKYSEDHIDFEQNTLNGNLQDKMQIEDENIVQIQLDNYKNNDLNQNKQEGLAHFKKENEQQIQQRQKLKIQIFNPQQINQQNQNEYKKNQSGKNDDQDNGKKKSNQNFLSQILQNQPNIIQVQQKLKSRSDISDISDNEFSIQNQKIHNNNNNNNNFNNKNNFKVSYNLQKEHIQQKNENQQITNENSNFSGKDLIIDDYQSFLLENPSLQNENSQNFNQNILFGNKKQEMNKSFDFALLNTDNYIKNQKNTKNEKQNKIQQKNNYNMFALENQLNTDDEQQQKFQVKNKKDSINDILQEDVSVNCKIFDYIPNLKQRSKSCEMDLRQNQKQNQNKLEFNLFKQKNLEIEDKQQQQPIHQIIQNDLKKKQLIRKENENINLLEISSYSNISNNSNISKNFRKKQKVYKKIQYDKIKEITINTDNLSEIPFEDNNVLENEEIMLNDDLNNSNSNNNLITDFKNIKCQISENNQKKTQNQSDLLNNYNYNTKFLNFNKQISDDQQNFKTSDNLQFIKQKSQIETYDDNQQNQFLFEKQIKSTTTKYTSNNSDSKEICIEKNNSANKDNSYVVKDFTSLFSTSSNTNNMNQNTYISEQNLKNSKNQQKKLKVQNNYQNTQNQKQNNKMEIEEDVQNMNEEQNISQNHKSQIYFKNKIDCNSDSQQQKEIQQQQIQDKNADSEKKYEFIDCFAFQKKNKNQLNFKQKHKKINTKYLK</sequence>
<dbReference type="EMBL" id="LDAU01000108">
    <property type="protein sequence ID" value="KRX05421.1"/>
    <property type="molecule type" value="Genomic_DNA"/>
</dbReference>
<feature type="region of interest" description="Disordered" evidence="1">
    <location>
        <begin position="317"/>
        <end position="337"/>
    </location>
</feature>
<dbReference type="OMA" id="KWINMEN"/>
<feature type="compositionally biased region" description="Basic and acidic residues" evidence="1">
    <location>
        <begin position="207"/>
        <end position="219"/>
    </location>
</feature>
<gene>
    <name evidence="2" type="ORF">PPERSA_05530</name>
</gene>
<dbReference type="AlphaFoldDB" id="A0A0V0QTD4"/>
<keyword evidence="3" id="KW-1185">Reference proteome</keyword>
<accession>A0A0V0QTD4</accession>
<reference evidence="2 3" key="1">
    <citation type="journal article" date="2015" name="Sci. Rep.">
        <title>Genome of the facultative scuticociliatosis pathogen Pseudocohnilembus persalinus provides insight into its virulence through horizontal gene transfer.</title>
        <authorList>
            <person name="Xiong J."/>
            <person name="Wang G."/>
            <person name="Cheng J."/>
            <person name="Tian M."/>
            <person name="Pan X."/>
            <person name="Warren A."/>
            <person name="Jiang C."/>
            <person name="Yuan D."/>
            <person name="Miao W."/>
        </authorList>
    </citation>
    <scope>NUCLEOTIDE SEQUENCE [LARGE SCALE GENOMIC DNA]</scope>
    <source>
        <strain evidence="2">36N120E</strain>
    </source>
</reference>
<feature type="compositionally biased region" description="Basic and acidic residues" evidence="1">
    <location>
        <begin position="319"/>
        <end position="335"/>
    </location>
</feature>
<dbReference type="InParanoid" id="A0A0V0QTD4"/>
<evidence type="ECO:0000313" key="3">
    <source>
        <dbReference type="Proteomes" id="UP000054937"/>
    </source>
</evidence>
<feature type="compositionally biased region" description="Low complexity" evidence="1">
    <location>
        <begin position="843"/>
        <end position="856"/>
    </location>
</feature>
<organism evidence="2 3">
    <name type="scientific">Pseudocohnilembus persalinus</name>
    <name type="common">Ciliate</name>
    <dbReference type="NCBI Taxonomy" id="266149"/>
    <lineage>
        <taxon>Eukaryota</taxon>
        <taxon>Sar</taxon>
        <taxon>Alveolata</taxon>
        <taxon>Ciliophora</taxon>
        <taxon>Intramacronucleata</taxon>
        <taxon>Oligohymenophorea</taxon>
        <taxon>Scuticociliatia</taxon>
        <taxon>Philasterida</taxon>
        <taxon>Pseudocohnilembidae</taxon>
        <taxon>Pseudocohnilembus</taxon>
    </lineage>
</organism>
<feature type="region of interest" description="Disordered" evidence="1">
    <location>
        <begin position="203"/>
        <end position="239"/>
    </location>
</feature>